<protein>
    <submittedName>
        <fullName evidence="1">Methanogenesis marker 17 protein</fullName>
    </submittedName>
</protein>
<organism evidence="1">
    <name type="scientific">Candidatus Methanosuratincola petrocarbonis</name>
    <name type="common">ex Vanwonterghem et al. 2016</name>
    <dbReference type="NCBI Taxonomy" id="1867261"/>
    <lineage>
        <taxon>Archaea</taxon>
        <taxon>Thermoproteota</taxon>
        <taxon>Methanosuratincolia</taxon>
        <taxon>Candidatus Methanomethylicales</taxon>
        <taxon>Candidatus Methanomethylicaceae</taxon>
        <taxon>Candidatus Methanosuratincola (ex Vanwonterghem et al. 2016)</taxon>
    </lineage>
</organism>
<proteinExistence type="predicted"/>
<name>A0A7J3V096_9CREN</name>
<dbReference type="InterPro" id="IPR016762">
    <property type="entry name" value="Methan_mark_17"/>
</dbReference>
<reference evidence="1" key="1">
    <citation type="journal article" date="2020" name="mSystems">
        <title>Genome- and Community-Level Interaction Insights into Carbon Utilization and Element Cycling Functions of Hydrothermarchaeota in Hydrothermal Sediment.</title>
        <authorList>
            <person name="Zhou Z."/>
            <person name="Liu Y."/>
            <person name="Xu W."/>
            <person name="Pan J."/>
            <person name="Luo Z.H."/>
            <person name="Li M."/>
        </authorList>
    </citation>
    <scope>NUCLEOTIDE SEQUENCE [LARGE SCALE GENOMIC DNA]</scope>
    <source>
        <strain evidence="1">SpSt-1038</strain>
    </source>
</reference>
<dbReference type="NCBIfam" id="TIGR03291">
    <property type="entry name" value="methan_mark_17"/>
    <property type="match status" value="1"/>
</dbReference>
<dbReference type="EMBL" id="DRVT01000055">
    <property type="protein sequence ID" value="HHI49442.1"/>
    <property type="molecule type" value="Genomic_DNA"/>
</dbReference>
<accession>A0A7J3V096</accession>
<sequence length="188" mass="21081">MGKIRIFVDSSDELGGQQYKYIAEKSVEDLGLGGSIDSIDMLIRVEEPVFIIVIRYKEVTGKSTLGDASYIDSRKNGIRITLSSEIFLGDALKALWSKYGRDRVEQIGRLEIFVSGADPEEVKGIRLSEKGYDLESRINELATRIIPEGFRVRNSLKKRGMITIIASEDPIKESWRELAARLEGDSHA</sequence>
<dbReference type="PIRSF" id="PIRSF019464">
    <property type="entry name" value="UCP019464"/>
    <property type="match status" value="1"/>
</dbReference>
<gene>
    <name evidence="1" type="ORF">ENL91_04645</name>
</gene>
<dbReference type="Pfam" id="PF09886">
    <property type="entry name" value="DUF2113"/>
    <property type="match status" value="1"/>
</dbReference>
<comment type="caution">
    <text evidence="1">The sequence shown here is derived from an EMBL/GenBank/DDBJ whole genome shotgun (WGS) entry which is preliminary data.</text>
</comment>
<dbReference type="AlphaFoldDB" id="A0A7J3V096"/>
<evidence type="ECO:0000313" key="1">
    <source>
        <dbReference type="EMBL" id="HHI49442.1"/>
    </source>
</evidence>